<reference evidence="2 3" key="1">
    <citation type="journal article" date="2016" name="Nat. Commun.">
        <title>Ectomycorrhizal ecology is imprinted in the genome of the dominant symbiotic fungus Cenococcum geophilum.</title>
        <authorList>
            <consortium name="DOE Joint Genome Institute"/>
            <person name="Peter M."/>
            <person name="Kohler A."/>
            <person name="Ohm R.A."/>
            <person name="Kuo A."/>
            <person name="Krutzmann J."/>
            <person name="Morin E."/>
            <person name="Arend M."/>
            <person name="Barry K.W."/>
            <person name="Binder M."/>
            <person name="Choi C."/>
            <person name="Clum A."/>
            <person name="Copeland A."/>
            <person name="Grisel N."/>
            <person name="Haridas S."/>
            <person name="Kipfer T."/>
            <person name="LaButti K."/>
            <person name="Lindquist E."/>
            <person name="Lipzen A."/>
            <person name="Maire R."/>
            <person name="Meier B."/>
            <person name="Mihaltcheva S."/>
            <person name="Molinier V."/>
            <person name="Murat C."/>
            <person name="Poggeler S."/>
            <person name="Quandt C.A."/>
            <person name="Sperisen C."/>
            <person name="Tritt A."/>
            <person name="Tisserant E."/>
            <person name="Crous P.W."/>
            <person name="Henrissat B."/>
            <person name="Nehls U."/>
            <person name="Egli S."/>
            <person name="Spatafora J.W."/>
            <person name="Grigoriev I.V."/>
            <person name="Martin F.M."/>
        </authorList>
    </citation>
    <scope>NUCLEOTIDE SEQUENCE [LARGE SCALE GENOMIC DNA]</scope>
    <source>
        <strain evidence="2 3">CBS 207.34</strain>
    </source>
</reference>
<gene>
    <name evidence="2" type="ORF">AOQ84DRAFT_418500</name>
</gene>
<dbReference type="Pfam" id="PF00326">
    <property type="entry name" value="Peptidase_S9"/>
    <property type="match status" value="1"/>
</dbReference>
<organism evidence="2 3">
    <name type="scientific">Glonium stellatum</name>
    <dbReference type="NCBI Taxonomy" id="574774"/>
    <lineage>
        <taxon>Eukaryota</taxon>
        <taxon>Fungi</taxon>
        <taxon>Dikarya</taxon>
        <taxon>Ascomycota</taxon>
        <taxon>Pezizomycotina</taxon>
        <taxon>Dothideomycetes</taxon>
        <taxon>Pleosporomycetidae</taxon>
        <taxon>Gloniales</taxon>
        <taxon>Gloniaceae</taxon>
        <taxon>Glonium</taxon>
    </lineage>
</organism>
<dbReference type="GO" id="GO:0008236">
    <property type="term" value="F:serine-type peptidase activity"/>
    <property type="evidence" value="ECO:0007669"/>
    <property type="project" value="InterPro"/>
</dbReference>
<dbReference type="PROSITE" id="PS51257">
    <property type="entry name" value="PROKAR_LIPOPROTEIN"/>
    <property type="match status" value="1"/>
</dbReference>
<accession>A0A8E2ERS0</accession>
<dbReference type="GO" id="GO:0006508">
    <property type="term" value="P:proteolysis"/>
    <property type="evidence" value="ECO:0007669"/>
    <property type="project" value="InterPro"/>
</dbReference>
<protein>
    <recommendedName>
        <fullName evidence="1">Peptidase S9 prolyl oligopeptidase catalytic domain-containing protein</fullName>
    </recommendedName>
</protein>
<evidence type="ECO:0000313" key="3">
    <source>
        <dbReference type="Proteomes" id="UP000250140"/>
    </source>
</evidence>
<dbReference type="InterPro" id="IPR029058">
    <property type="entry name" value="AB_hydrolase_fold"/>
</dbReference>
<keyword evidence="3" id="KW-1185">Reference proteome</keyword>
<dbReference type="EMBL" id="KV750702">
    <property type="protein sequence ID" value="OCL03639.1"/>
    <property type="molecule type" value="Genomic_DNA"/>
</dbReference>
<evidence type="ECO:0000259" key="1">
    <source>
        <dbReference type="Pfam" id="PF00326"/>
    </source>
</evidence>
<evidence type="ECO:0000313" key="2">
    <source>
        <dbReference type="EMBL" id="OCL03639.1"/>
    </source>
</evidence>
<dbReference type="OrthoDB" id="19653at2759"/>
<proteinExistence type="predicted"/>
<dbReference type="Gene3D" id="3.40.50.1820">
    <property type="entry name" value="alpha/beta hydrolase"/>
    <property type="match status" value="1"/>
</dbReference>
<dbReference type="AlphaFoldDB" id="A0A8E2ERS0"/>
<dbReference type="SUPFAM" id="SSF53474">
    <property type="entry name" value="alpha/beta-Hydrolases"/>
    <property type="match status" value="1"/>
</dbReference>
<name>A0A8E2ERS0_9PEZI</name>
<dbReference type="Proteomes" id="UP000250140">
    <property type="component" value="Unassembled WGS sequence"/>
</dbReference>
<dbReference type="InterPro" id="IPR001375">
    <property type="entry name" value="Peptidase_S9_cat"/>
</dbReference>
<sequence>MDIKACCGIRGRFRKLAFSGSSAGCFVSVLACAAWRKIRPKAFLSLWGMVNTTDTWYCTKKQDDAVVMFLPLSKLEDKNYIALLEPGKPRVWDDRTPPTDLSSRGAFFFWLLKEGVLSVISLIFMESQGNCSFNGLYQPTGKEKLLDLVTSSFPPTVCVHGSADSVAPVSDSHAMVDALKKVGVKAELIEIAGADHGILPQERYLEYFEKSVEFLERCTQG</sequence>
<feature type="domain" description="Peptidase S9 prolyl oligopeptidase catalytic" evidence="1">
    <location>
        <begin position="153"/>
        <end position="220"/>
    </location>
</feature>